<feature type="compositionally biased region" description="Basic and acidic residues" evidence="1">
    <location>
        <begin position="330"/>
        <end position="348"/>
    </location>
</feature>
<accession>A0A174TVY2</accession>
<name>A0A174TVY2_9FIRM</name>
<evidence type="ECO:0000256" key="1">
    <source>
        <dbReference type="SAM" id="MobiDB-lite"/>
    </source>
</evidence>
<evidence type="ECO:0000313" key="2">
    <source>
        <dbReference type="EMBL" id="CUQ14072.1"/>
    </source>
</evidence>
<gene>
    <name evidence="2" type="ORF">ERS852480_04966</name>
</gene>
<dbReference type="EMBL" id="CZAB01000094">
    <property type="protein sequence ID" value="CUQ14072.1"/>
    <property type="molecule type" value="Genomic_DNA"/>
</dbReference>
<sequence length="348" mass="39858">MARGRKGGAGNINYYPINETAARRAKEMNSFYDYQEGSATAEYHSLVDKAAAVAEKQKTRVDPMFHEKIDHLLDTYARKLAENMNQQFAIDARVPSVMIAGPANFPIRQKENQNRARDSNMEEWRHIQGLLDKIRSTGMGGISADDPEAITKLKEKLEGLERSQLIMKEVNIYYRKHGTLDGCVLLSPDQIEKLKADMARYSWLRKPFDLTNTSAEIRRVKERIEDLSKRAETEFSGWEFQGGHVDMNRQDNRLQIFFDGKPDADTRTELKGNGFRWAPSVGAWQRQLTDNAIWAADRLDCIQPLSGERPSQLQKKAQEKPSILKTMQEYPKEPGQEKPLTPKKEAER</sequence>
<evidence type="ECO:0008006" key="4">
    <source>
        <dbReference type="Google" id="ProtNLM"/>
    </source>
</evidence>
<evidence type="ECO:0000313" key="3">
    <source>
        <dbReference type="Proteomes" id="UP000095512"/>
    </source>
</evidence>
<dbReference type="Proteomes" id="UP000095512">
    <property type="component" value="Unassembled WGS sequence"/>
</dbReference>
<feature type="region of interest" description="Disordered" evidence="1">
    <location>
        <begin position="305"/>
        <end position="348"/>
    </location>
</feature>
<dbReference type="RefSeq" id="WP_009299174.1">
    <property type="nucleotide sequence ID" value="NZ_CZAB01000094.1"/>
</dbReference>
<dbReference type="AlphaFoldDB" id="A0A174TVY2"/>
<reference evidence="2 3" key="1">
    <citation type="submission" date="2015-09" db="EMBL/GenBank/DDBJ databases">
        <authorList>
            <consortium name="Pathogen Informatics"/>
        </authorList>
    </citation>
    <scope>NUCLEOTIDE SEQUENCE [LARGE SCALE GENOMIC DNA]</scope>
    <source>
        <strain evidence="2 3">2789STDY5834865</strain>
    </source>
</reference>
<protein>
    <recommendedName>
        <fullName evidence="4">DUF3560 domain-containing protein</fullName>
    </recommendedName>
</protein>
<proteinExistence type="predicted"/>
<organism evidence="2 3">
    <name type="scientific">Enterocloster clostridioformis</name>
    <dbReference type="NCBI Taxonomy" id="1531"/>
    <lineage>
        <taxon>Bacteria</taxon>
        <taxon>Bacillati</taxon>
        <taxon>Bacillota</taxon>
        <taxon>Clostridia</taxon>
        <taxon>Lachnospirales</taxon>
        <taxon>Lachnospiraceae</taxon>
        <taxon>Enterocloster</taxon>
    </lineage>
</organism>